<proteinExistence type="predicted"/>
<feature type="compositionally biased region" description="Basic and acidic residues" evidence="1">
    <location>
        <begin position="39"/>
        <end position="98"/>
    </location>
</feature>
<feature type="region of interest" description="Disordered" evidence="1">
    <location>
        <begin position="1"/>
        <end position="109"/>
    </location>
</feature>
<protein>
    <submittedName>
        <fullName evidence="2">Uncharacterized protein</fullName>
    </submittedName>
</protein>
<evidence type="ECO:0000256" key="1">
    <source>
        <dbReference type="SAM" id="MobiDB-lite"/>
    </source>
</evidence>
<accession>A0A517N052</accession>
<reference evidence="2 3" key="1">
    <citation type="submission" date="2019-02" db="EMBL/GenBank/DDBJ databases">
        <title>Deep-cultivation of Planctomycetes and their phenomic and genomic characterization uncovers novel biology.</title>
        <authorList>
            <person name="Wiegand S."/>
            <person name="Jogler M."/>
            <person name="Boedeker C."/>
            <person name="Pinto D."/>
            <person name="Vollmers J."/>
            <person name="Rivas-Marin E."/>
            <person name="Kohn T."/>
            <person name="Peeters S.H."/>
            <person name="Heuer A."/>
            <person name="Rast P."/>
            <person name="Oberbeckmann S."/>
            <person name="Bunk B."/>
            <person name="Jeske O."/>
            <person name="Meyerdierks A."/>
            <person name="Storesund J.E."/>
            <person name="Kallscheuer N."/>
            <person name="Luecker S."/>
            <person name="Lage O.M."/>
            <person name="Pohl T."/>
            <person name="Merkel B.J."/>
            <person name="Hornburger P."/>
            <person name="Mueller R.-W."/>
            <person name="Bruemmer F."/>
            <person name="Labrenz M."/>
            <person name="Spormann A.M."/>
            <person name="Op den Camp H."/>
            <person name="Overmann J."/>
            <person name="Amann R."/>
            <person name="Jetten M.S.M."/>
            <person name="Mascher T."/>
            <person name="Medema M.H."/>
            <person name="Devos D.P."/>
            <person name="Kaster A.-K."/>
            <person name="Ovreas L."/>
            <person name="Rohde M."/>
            <person name="Galperin M.Y."/>
            <person name="Jogler C."/>
        </authorList>
    </citation>
    <scope>NUCLEOTIDE SEQUENCE [LARGE SCALE GENOMIC DNA]</scope>
    <source>
        <strain evidence="2 3">HG15A2</strain>
    </source>
</reference>
<dbReference type="OrthoDB" id="290832at2"/>
<evidence type="ECO:0000313" key="2">
    <source>
        <dbReference type="EMBL" id="QDT00510.1"/>
    </source>
</evidence>
<sequence>MSSIPNISVNASAAGAPLSAKAGSTERAKQDTAAQQRTIETDLKADDAAGIGHTEEDQPSSERDADGRRLWEGGADEQSKEVEHTAEEKPDKQAKDTSGEMGNVLDLTG</sequence>
<keyword evidence="3" id="KW-1185">Reference proteome</keyword>
<organism evidence="2 3">
    <name type="scientific">Adhaeretor mobilis</name>
    <dbReference type="NCBI Taxonomy" id="1930276"/>
    <lineage>
        <taxon>Bacteria</taxon>
        <taxon>Pseudomonadati</taxon>
        <taxon>Planctomycetota</taxon>
        <taxon>Planctomycetia</taxon>
        <taxon>Pirellulales</taxon>
        <taxon>Lacipirellulaceae</taxon>
        <taxon>Adhaeretor</taxon>
    </lineage>
</organism>
<dbReference type="AlphaFoldDB" id="A0A517N052"/>
<feature type="compositionally biased region" description="Polar residues" evidence="1">
    <location>
        <begin position="1"/>
        <end position="10"/>
    </location>
</feature>
<evidence type="ECO:0000313" key="3">
    <source>
        <dbReference type="Proteomes" id="UP000319852"/>
    </source>
</evidence>
<feature type="compositionally biased region" description="Low complexity" evidence="1">
    <location>
        <begin position="11"/>
        <end position="23"/>
    </location>
</feature>
<dbReference type="KEGG" id="amob:HG15A2_38480"/>
<dbReference type="RefSeq" id="WP_145062066.1">
    <property type="nucleotide sequence ID" value="NZ_CP036263.1"/>
</dbReference>
<name>A0A517N052_9BACT</name>
<gene>
    <name evidence="2" type="ORF">HG15A2_38480</name>
</gene>
<dbReference type="EMBL" id="CP036263">
    <property type="protein sequence ID" value="QDT00510.1"/>
    <property type="molecule type" value="Genomic_DNA"/>
</dbReference>
<dbReference type="Proteomes" id="UP000319852">
    <property type="component" value="Chromosome"/>
</dbReference>